<protein>
    <submittedName>
        <fullName evidence="1">Uncharacterized protein</fullName>
    </submittedName>
</protein>
<dbReference type="InterPro" id="IPR056209">
    <property type="entry name" value="SU10_adaptor"/>
</dbReference>
<proteinExistence type="predicted"/>
<dbReference type="EMBL" id="NPKH01000023">
    <property type="protein sequence ID" value="PAP93993.1"/>
    <property type="molecule type" value="Genomic_DNA"/>
</dbReference>
<reference evidence="1 2" key="1">
    <citation type="submission" date="2017-08" db="EMBL/GenBank/DDBJ databases">
        <title>Mesorhizobium wenxinae sp. nov., a novel rhizobial species isolated from root nodules of chickpea (Cicer arietinum L.).</title>
        <authorList>
            <person name="Zhang J."/>
        </authorList>
    </citation>
    <scope>NUCLEOTIDE SEQUENCE [LARGE SCALE GENOMIC DNA]</scope>
    <source>
        <strain evidence="2">WYCCWR 10019</strain>
    </source>
</reference>
<name>A0A271KDZ3_9HYPH</name>
<dbReference type="Pfam" id="PF24175">
    <property type="entry name" value="SU10_adaptor"/>
    <property type="match status" value="1"/>
</dbReference>
<sequence>MAITNYTELQAAVTNWMTRGDMAGEAADFIALAEAALNRELGPVEVDTTLTGTVSSRAISISALSIVAPIGLFLAQSGIDEVEMTRKDDGTFPYRVSNGYPRYWAMDGTSIDFDCPLDQAYPFRFRYRQRFALSVAAPTNWLLTYHPDLYLAATIVWGGIFIQDNDAMSRWASVLNSALPSVKNIIAQGKRSISSVDPGLMHRPHYSYQDWMYQ</sequence>
<accession>A0A271KDZ3</accession>
<organism evidence="1 2">
    <name type="scientific">Mesorhizobium wenxiniae</name>
    <dbReference type="NCBI Taxonomy" id="2014805"/>
    <lineage>
        <taxon>Bacteria</taxon>
        <taxon>Pseudomonadati</taxon>
        <taxon>Pseudomonadota</taxon>
        <taxon>Alphaproteobacteria</taxon>
        <taxon>Hyphomicrobiales</taxon>
        <taxon>Phyllobacteriaceae</taxon>
        <taxon>Mesorhizobium</taxon>
    </lineage>
</organism>
<keyword evidence="2" id="KW-1185">Reference proteome</keyword>
<dbReference type="AlphaFoldDB" id="A0A271KDZ3"/>
<dbReference type="OrthoDB" id="7366738at2"/>
<dbReference type="Proteomes" id="UP000215931">
    <property type="component" value="Unassembled WGS sequence"/>
</dbReference>
<evidence type="ECO:0000313" key="1">
    <source>
        <dbReference type="EMBL" id="PAP93993.1"/>
    </source>
</evidence>
<comment type="caution">
    <text evidence="1">The sequence shown here is derived from an EMBL/GenBank/DDBJ whole genome shotgun (WGS) entry which is preliminary data.</text>
</comment>
<gene>
    <name evidence="1" type="ORF">CIT31_16635</name>
</gene>
<dbReference type="RefSeq" id="WP_095519526.1">
    <property type="nucleotide sequence ID" value="NZ_NPKH01000023.1"/>
</dbReference>
<evidence type="ECO:0000313" key="2">
    <source>
        <dbReference type="Proteomes" id="UP000215931"/>
    </source>
</evidence>